<evidence type="ECO:0000313" key="4">
    <source>
        <dbReference type="Proteomes" id="UP000612055"/>
    </source>
</evidence>
<dbReference type="Gene3D" id="3.30.710.10">
    <property type="entry name" value="Potassium Channel Kv1.1, Chain A"/>
    <property type="match status" value="1"/>
</dbReference>
<sequence length="783" mass="79196">MAQVVRLGSGPGYRSAGCPAGVSRARPKRLAPGCPALRVRAVLQEPHGTAGGPSGSGGAPARPASIRWARRQRMLASEPQPGSGEDDLIELNVGGRLMQTTRSTLLQVPGSRLAAMFRKHPPAPAPPGAQGHGAPLPPASAPLALDAGGRVWLDLDPTLFQLVLRYLREIKMSGGQRRGSLPAVQPGDEGAFRSLLSYLGLLPYTNAPIPLAVAHDPLTDELLPGSPLSGAHTPHAATAPSAASAVSTSAPAPGQAGPRPQRRGRGAFNPGPTHRQPPPPLPPQQQARYLEGESAPLREHHHHHHQHHHHQYQSGGDRAQGRQAAFGRVRSGDARPFLASPVPPAPVVESVDLIPETATCSILGPGVQGAGSSSAGGSGSGAGGSGRGGAARGESASASASAAASAGAASASASAGTGLAGRWASSRSDGDAGTGSSSSSSSRGGAGGGSSGTSSSGTGTSAGAYSARTTPSGLRRPPQGPGSRGEGGGAGAGAGASAPPPGRRGLSFPGPGAEQPFAASLAADPPSRSAAAVSQLFYISTDYSEARGLRVSVYTEHDLRAGSSPSSPSPSASAPSSSSASASAAASSLGGAALEPFDIFVDATYGDSQLSLTFVSRRELLPGGVFLGLTSRAQLDRKGARIPCYGWKSNGCTYNDHTGGGTVGRAGAWAGLGGARPAGPGGARDAGGLEAAGQAAAQQGLELEQPLWRKGDSVELIMRQGAQHNQLLLKVNGRHVDVINRLPSFKNWSWYVGLWAGGDISCAVFQRDQYAVYWGDYAVKRYL</sequence>
<name>A0A835Y718_9CHLO</name>
<feature type="region of interest" description="Disordered" evidence="1">
    <location>
        <begin position="299"/>
        <end position="323"/>
    </location>
</feature>
<feature type="region of interest" description="Disordered" evidence="1">
    <location>
        <begin position="420"/>
        <end position="522"/>
    </location>
</feature>
<feature type="region of interest" description="Disordered" evidence="1">
    <location>
        <begin position="559"/>
        <end position="581"/>
    </location>
</feature>
<feature type="compositionally biased region" description="Low complexity" evidence="1">
    <location>
        <begin position="561"/>
        <end position="581"/>
    </location>
</feature>
<feature type="region of interest" description="Disordered" evidence="1">
    <location>
        <begin position="365"/>
        <end position="393"/>
    </location>
</feature>
<dbReference type="InterPro" id="IPR003131">
    <property type="entry name" value="T1-type_BTB"/>
</dbReference>
<dbReference type="GO" id="GO:0051260">
    <property type="term" value="P:protein homooligomerization"/>
    <property type="evidence" value="ECO:0007669"/>
    <property type="project" value="InterPro"/>
</dbReference>
<feature type="region of interest" description="Disordered" evidence="1">
    <location>
        <begin position="1"/>
        <end position="26"/>
    </location>
</feature>
<feature type="compositionally biased region" description="Gly residues" evidence="1">
    <location>
        <begin position="482"/>
        <end position="494"/>
    </location>
</feature>
<evidence type="ECO:0000256" key="1">
    <source>
        <dbReference type="SAM" id="MobiDB-lite"/>
    </source>
</evidence>
<proteinExistence type="predicted"/>
<organism evidence="3 4">
    <name type="scientific">Edaphochlamys debaryana</name>
    <dbReference type="NCBI Taxonomy" id="47281"/>
    <lineage>
        <taxon>Eukaryota</taxon>
        <taxon>Viridiplantae</taxon>
        <taxon>Chlorophyta</taxon>
        <taxon>core chlorophytes</taxon>
        <taxon>Chlorophyceae</taxon>
        <taxon>CS clade</taxon>
        <taxon>Chlamydomonadales</taxon>
        <taxon>Chlamydomonadales incertae sedis</taxon>
        <taxon>Edaphochlamys</taxon>
    </lineage>
</organism>
<feature type="compositionally biased region" description="Basic residues" evidence="1">
    <location>
        <begin position="299"/>
        <end position="311"/>
    </location>
</feature>
<dbReference type="EMBL" id="JAEHOE010000015">
    <property type="protein sequence ID" value="KAG2497236.1"/>
    <property type="molecule type" value="Genomic_DNA"/>
</dbReference>
<feature type="region of interest" description="Disordered" evidence="1">
    <location>
        <begin position="224"/>
        <end position="286"/>
    </location>
</feature>
<dbReference type="Pfam" id="PF02214">
    <property type="entry name" value="BTB_2"/>
    <property type="match status" value="1"/>
</dbReference>
<evidence type="ECO:0000313" key="3">
    <source>
        <dbReference type="EMBL" id="KAG2497236.1"/>
    </source>
</evidence>
<feature type="compositionally biased region" description="Low complexity" evidence="1">
    <location>
        <begin position="231"/>
        <end position="259"/>
    </location>
</feature>
<comment type="caution">
    <text evidence="3">The sequence shown here is derived from an EMBL/GenBank/DDBJ whole genome shotgun (WGS) entry which is preliminary data.</text>
</comment>
<gene>
    <name evidence="3" type="ORF">HYH03_004824</name>
</gene>
<reference evidence="3" key="1">
    <citation type="journal article" date="2020" name="bioRxiv">
        <title>Comparative genomics of Chlamydomonas.</title>
        <authorList>
            <person name="Craig R.J."/>
            <person name="Hasan A.R."/>
            <person name="Ness R.W."/>
            <person name="Keightley P.D."/>
        </authorList>
    </citation>
    <scope>NUCLEOTIDE SEQUENCE</scope>
    <source>
        <strain evidence="3">CCAP 11/70</strain>
    </source>
</reference>
<dbReference type="CDD" id="cd18316">
    <property type="entry name" value="BTB_POZ_KCTD-like"/>
    <property type="match status" value="1"/>
</dbReference>
<dbReference type="OrthoDB" id="2414723at2759"/>
<feature type="domain" description="Potassium channel tetramerisation-type BTB" evidence="2">
    <location>
        <begin position="89"/>
        <end position="172"/>
    </location>
</feature>
<dbReference type="PANTHER" id="PTHR14499">
    <property type="entry name" value="POTASSIUM CHANNEL TETRAMERIZATION DOMAIN-CONTAINING"/>
    <property type="match status" value="1"/>
</dbReference>
<evidence type="ECO:0000259" key="2">
    <source>
        <dbReference type="Pfam" id="PF02214"/>
    </source>
</evidence>
<feature type="compositionally biased region" description="Low complexity" evidence="1">
    <location>
        <begin position="452"/>
        <end position="477"/>
    </location>
</feature>
<protein>
    <recommendedName>
        <fullName evidence="2">Potassium channel tetramerisation-type BTB domain-containing protein</fullName>
    </recommendedName>
</protein>
<dbReference type="Proteomes" id="UP000612055">
    <property type="component" value="Unassembled WGS sequence"/>
</dbReference>
<dbReference type="PANTHER" id="PTHR14499:SF136">
    <property type="entry name" value="GH08630P"/>
    <property type="match status" value="1"/>
</dbReference>
<dbReference type="SUPFAM" id="SSF54695">
    <property type="entry name" value="POZ domain"/>
    <property type="match status" value="1"/>
</dbReference>
<accession>A0A835Y718</accession>
<keyword evidence="4" id="KW-1185">Reference proteome</keyword>
<dbReference type="InterPro" id="IPR011333">
    <property type="entry name" value="SKP1/BTB/POZ_sf"/>
</dbReference>
<dbReference type="AlphaFoldDB" id="A0A835Y718"/>
<feature type="compositionally biased region" description="Gly residues" evidence="1">
    <location>
        <begin position="366"/>
        <end position="391"/>
    </location>
</feature>
<feature type="compositionally biased region" description="Low complexity" evidence="1">
    <location>
        <begin position="434"/>
        <end position="443"/>
    </location>
</feature>